<feature type="region of interest" description="Disordered" evidence="1">
    <location>
        <begin position="39"/>
        <end position="64"/>
    </location>
</feature>
<dbReference type="EMBL" id="LSYS01008581">
    <property type="protein sequence ID" value="OPJ68562.1"/>
    <property type="molecule type" value="Genomic_DNA"/>
</dbReference>
<proteinExistence type="predicted"/>
<gene>
    <name evidence="2" type="ORF">AV530_006177</name>
</gene>
<accession>A0A1V4J8D4</accession>
<name>A0A1V4J8D4_PATFA</name>
<feature type="region of interest" description="Disordered" evidence="1">
    <location>
        <begin position="1"/>
        <end position="26"/>
    </location>
</feature>
<comment type="caution">
    <text evidence="2">The sequence shown here is derived from an EMBL/GenBank/DDBJ whole genome shotgun (WGS) entry which is preliminary data.</text>
</comment>
<dbReference type="Proteomes" id="UP000190648">
    <property type="component" value="Unassembled WGS sequence"/>
</dbReference>
<protein>
    <submittedName>
        <fullName evidence="2">Uncharacterized protein</fullName>
    </submittedName>
</protein>
<evidence type="ECO:0000313" key="3">
    <source>
        <dbReference type="Proteomes" id="UP000190648"/>
    </source>
</evidence>
<organism evidence="2 3">
    <name type="scientific">Patagioenas fasciata monilis</name>
    <dbReference type="NCBI Taxonomy" id="372326"/>
    <lineage>
        <taxon>Eukaryota</taxon>
        <taxon>Metazoa</taxon>
        <taxon>Chordata</taxon>
        <taxon>Craniata</taxon>
        <taxon>Vertebrata</taxon>
        <taxon>Euteleostomi</taxon>
        <taxon>Archelosauria</taxon>
        <taxon>Archosauria</taxon>
        <taxon>Dinosauria</taxon>
        <taxon>Saurischia</taxon>
        <taxon>Theropoda</taxon>
        <taxon>Coelurosauria</taxon>
        <taxon>Aves</taxon>
        <taxon>Neognathae</taxon>
        <taxon>Neoaves</taxon>
        <taxon>Columbimorphae</taxon>
        <taxon>Columbiformes</taxon>
        <taxon>Columbidae</taxon>
        <taxon>Patagioenas</taxon>
    </lineage>
</organism>
<feature type="compositionally biased region" description="Basic and acidic residues" evidence="1">
    <location>
        <begin position="47"/>
        <end position="64"/>
    </location>
</feature>
<evidence type="ECO:0000256" key="1">
    <source>
        <dbReference type="SAM" id="MobiDB-lite"/>
    </source>
</evidence>
<reference evidence="2 3" key="1">
    <citation type="submission" date="2016-02" db="EMBL/GenBank/DDBJ databases">
        <title>Band-tailed pigeon sequencing and assembly.</title>
        <authorList>
            <person name="Soares A.E."/>
            <person name="Novak B.J."/>
            <person name="Rice E.S."/>
            <person name="O'Connell B."/>
            <person name="Chang D."/>
            <person name="Weber S."/>
            <person name="Shapiro B."/>
        </authorList>
    </citation>
    <scope>NUCLEOTIDE SEQUENCE [LARGE SCALE GENOMIC DNA]</scope>
    <source>
        <strain evidence="2">BTP2013</strain>
        <tissue evidence="2">Blood</tissue>
    </source>
</reference>
<sequence length="123" mass="13772">MLKDAVGPLGERHKSRKTGVRGEKDEKETLWCLPKAATQSAATCPGRSEELASQDTDKDNRGWTEEDQRCLCRLIRGIHVNKQAPQTFLHVTADRDTLKICAKSQNDKASPFEGLLKSIYKDC</sequence>
<keyword evidence="3" id="KW-1185">Reference proteome</keyword>
<evidence type="ECO:0000313" key="2">
    <source>
        <dbReference type="EMBL" id="OPJ68562.1"/>
    </source>
</evidence>
<dbReference type="AlphaFoldDB" id="A0A1V4J8D4"/>